<feature type="non-terminal residue" evidence="2">
    <location>
        <position position="78"/>
    </location>
</feature>
<feature type="region of interest" description="Disordered" evidence="1">
    <location>
        <begin position="1"/>
        <end position="31"/>
    </location>
</feature>
<evidence type="ECO:0000313" key="2">
    <source>
        <dbReference type="EMBL" id="KAK2093981.1"/>
    </source>
</evidence>
<comment type="caution">
    <text evidence="2">The sequence shown here is derived from an EMBL/GenBank/DDBJ whole genome shotgun (WGS) entry which is preliminary data.</text>
</comment>
<dbReference type="Proteomes" id="UP001266305">
    <property type="component" value="Unassembled WGS sequence"/>
</dbReference>
<evidence type="ECO:0000313" key="3">
    <source>
        <dbReference type="Proteomes" id="UP001266305"/>
    </source>
</evidence>
<evidence type="ECO:0000256" key="1">
    <source>
        <dbReference type="SAM" id="MobiDB-lite"/>
    </source>
</evidence>
<organism evidence="2 3">
    <name type="scientific">Saguinus oedipus</name>
    <name type="common">Cotton-top tamarin</name>
    <name type="synonym">Oedipomidas oedipus</name>
    <dbReference type="NCBI Taxonomy" id="9490"/>
    <lineage>
        <taxon>Eukaryota</taxon>
        <taxon>Metazoa</taxon>
        <taxon>Chordata</taxon>
        <taxon>Craniata</taxon>
        <taxon>Vertebrata</taxon>
        <taxon>Euteleostomi</taxon>
        <taxon>Mammalia</taxon>
        <taxon>Eutheria</taxon>
        <taxon>Euarchontoglires</taxon>
        <taxon>Primates</taxon>
        <taxon>Haplorrhini</taxon>
        <taxon>Platyrrhini</taxon>
        <taxon>Cebidae</taxon>
        <taxon>Callitrichinae</taxon>
        <taxon>Saguinus</taxon>
    </lineage>
</organism>
<dbReference type="EMBL" id="JASSZA010000014">
    <property type="protein sequence ID" value="KAK2093981.1"/>
    <property type="molecule type" value="Genomic_DNA"/>
</dbReference>
<protein>
    <submittedName>
        <fullName evidence="2">Uncharacterized protein</fullName>
    </submittedName>
</protein>
<accession>A0ABQ9UAR7</accession>
<name>A0ABQ9UAR7_SAGOE</name>
<gene>
    <name evidence="2" type="ORF">P7K49_027719</name>
</gene>
<feature type="compositionally biased region" description="Polar residues" evidence="1">
    <location>
        <begin position="1"/>
        <end position="10"/>
    </location>
</feature>
<reference evidence="2 3" key="1">
    <citation type="submission" date="2023-05" db="EMBL/GenBank/DDBJ databases">
        <title>B98-5 Cell Line De Novo Hybrid Assembly: An Optical Mapping Approach.</title>
        <authorList>
            <person name="Kananen K."/>
            <person name="Auerbach J.A."/>
            <person name="Kautto E."/>
            <person name="Blachly J.S."/>
        </authorList>
    </citation>
    <scope>NUCLEOTIDE SEQUENCE [LARGE SCALE GENOMIC DNA]</scope>
    <source>
        <strain evidence="2">B95-8</strain>
        <tissue evidence="2">Cell line</tissue>
    </source>
</reference>
<proteinExistence type="predicted"/>
<sequence length="78" mass="8883">MWQSRPSRNINAEEGNEKFSESNYQKEAGKKARREELSQVLITAVPEGEQTSFFHQIQDDLQVTIGNGNVKSSFLLHC</sequence>
<keyword evidence="3" id="KW-1185">Reference proteome</keyword>